<evidence type="ECO:0000313" key="2">
    <source>
        <dbReference type="Proteomes" id="UP000186817"/>
    </source>
</evidence>
<dbReference type="AlphaFoldDB" id="A0A1Q9E5D6"/>
<protein>
    <submittedName>
        <fullName evidence="1">Uncharacterized protein</fullName>
    </submittedName>
</protein>
<reference evidence="1 2" key="1">
    <citation type="submission" date="2016-02" db="EMBL/GenBank/DDBJ databases">
        <title>Genome analysis of coral dinoflagellate symbionts highlights evolutionary adaptations to a symbiotic lifestyle.</title>
        <authorList>
            <person name="Aranda M."/>
            <person name="Li Y."/>
            <person name="Liew Y.J."/>
            <person name="Baumgarten S."/>
            <person name="Simakov O."/>
            <person name="Wilson M."/>
            <person name="Piel J."/>
            <person name="Ashoor H."/>
            <person name="Bougouffa S."/>
            <person name="Bajic V.B."/>
            <person name="Ryu T."/>
            <person name="Ravasi T."/>
            <person name="Bayer T."/>
            <person name="Micklem G."/>
            <person name="Kim H."/>
            <person name="Bhak J."/>
            <person name="Lajeunesse T.C."/>
            <person name="Voolstra C.R."/>
        </authorList>
    </citation>
    <scope>NUCLEOTIDE SEQUENCE [LARGE SCALE GENOMIC DNA]</scope>
    <source>
        <strain evidence="1 2">CCMP2467</strain>
    </source>
</reference>
<comment type="caution">
    <text evidence="1">The sequence shown here is derived from an EMBL/GenBank/DDBJ whole genome shotgun (WGS) entry which is preliminary data.</text>
</comment>
<keyword evidence="2" id="KW-1185">Reference proteome</keyword>
<gene>
    <name evidence="1" type="ORF">AK812_SmicGene14501</name>
</gene>
<dbReference type="Proteomes" id="UP000186817">
    <property type="component" value="Unassembled WGS sequence"/>
</dbReference>
<sequence>MEGPEDLVFAALKLSAASVLQRHCLRVTHRAGGLLAPHCPRRFRASSTARSFVTLVWTTKLHREAFLALLLSRWMQDLREAVCSPPDGLACWPVDPREIRDQLKWKELLPWAPGRTLADRQQRVEAGRNAKEYFLALVVQ</sequence>
<dbReference type="EMBL" id="LSRX01000259">
    <property type="protein sequence ID" value="OLQ02625.1"/>
    <property type="molecule type" value="Genomic_DNA"/>
</dbReference>
<accession>A0A1Q9E5D6</accession>
<proteinExistence type="predicted"/>
<organism evidence="1 2">
    <name type="scientific">Symbiodinium microadriaticum</name>
    <name type="common">Dinoflagellate</name>
    <name type="synonym">Zooxanthella microadriatica</name>
    <dbReference type="NCBI Taxonomy" id="2951"/>
    <lineage>
        <taxon>Eukaryota</taxon>
        <taxon>Sar</taxon>
        <taxon>Alveolata</taxon>
        <taxon>Dinophyceae</taxon>
        <taxon>Suessiales</taxon>
        <taxon>Symbiodiniaceae</taxon>
        <taxon>Symbiodinium</taxon>
    </lineage>
</organism>
<evidence type="ECO:0000313" key="1">
    <source>
        <dbReference type="EMBL" id="OLQ02625.1"/>
    </source>
</evidence>
<name>A0A1Q9E5D6_SYMMI</name>